<sequence>MNPISSNSRPPLYKQLRQYILDQIQQKVWLPDQQIPSENELAEQFQVSRVTVRGALSELVDEGAIYRIRGKGSFVQSGTLTSRLPDPIAGSEPGSGKIVAFLMPRLDNRFTANVVSGIESELSKHGYHLLFCKTHDSKEIEKQKLQEMISFGVDGIIVYPVADESYNEDILKLSLDRFPLVVVDRYLRGVDTNCVCSDNMEGARQATSHLIKLGHRRIAYINSDLQTTSLEDRLTGYQKALGETSLPIDYRLQVSLKGRSGKTDPGNVEILTHFFQSNPDVTACFAAHYALAFDVIHVLNQLGKKLPEEMSLVCFDEYESAEHAALPLTCVEQQEYRLGEEAAKLLISNMESPGQERKMTLIPTRFIKRSSTAPV</sequence>
<dbReference type="Gene3D" id="1.10.10.10">
    <property type="entry name" value="Winged helix-like DNA-binding domain superfamily/Winged helix DNA-binding domain"/>
    <property type="match status" value="1"/>
</dbReference>
<gene>
    <name evidence="6" type="ORF">O9H85_05180</name>
</gene>
<dbReference type="PANTHER" id="PTHR30146">
    <property type="entry name" value="LACI-RELATED TRANSCRIPTIONAL REPRESSOR"/>
    <property type="match status" value="1"/>
</dbReference>
<dbReference type="InterPro" id="IPR036388">
    <property type="entry name" value="WH-like_DNA-bd_sf"/>
</dbReference>
<dbReference type="InterPro" id="IPR046335">
    <property type="entry name" value="LacI/GalR-like_sensor"/>
</dbReference>
<keyword evidence="2" id="KW-0805">Transcription regulation</keyword>
<dbReference type="Gene3D" id="3.40.50.2300">
    <property type="match status" value="2"/>
</dbReference>
<dbReference type="InterPro" id="IPR028082">
    <property type="entry name" value="Peripla_BP_I"/>
</dbReference>
<dbReference type="InterPro" id="IPR000524">
    <property type="entry name" value="Tscrpt_reg_HTH_GntR"/>
</dbReference>
<accession>A0ABT4Q4V2</accession>
<dbReference type="SUPFAM" id="SSF53822">
    <property type="entry name" value="Periplasmic binding protein-like I"/>
    <property type="match status" value="1"/>
</dbReference>
<dbReference type="Proteomes" id="UP001527882">
    <property type="component" value="Unassembled WGS sequence"/>
</dbReference>
<evidence type="ECO:0000256" key="3">
    <source>
        <dbReference type="ARBA" id="ARBA00023125"/>
    </source>
</evidence>
<comment type="caution">
    <text evidence="6">The sequence shown here is derived from an EMBL/GenBank/DDBJ whole genome shotgun (WGS) entry which is preliminary data.</text>
</comment>
<evidence type="ECO:0000313" key="7">
    <source>
        <dbReference type="Proteomes" id="UP001527882"/>
    </source>
</evidence>
<protein>
    <submittedName>
        <fullName evidence="6">GntR family transcriptional regulator</fullName>
    </submittedName>
</protein>
<evidence type="ECO:0000256" key="2">
    <source>
        <dbReference type="ARBA" id="ARBA00023015"/>
    </source>
</evidence>
<evidence type="ECO:0000256" key="4">
    <source>
        <dbReference type="ARBA" id="ARBA00023163"/>
    </source>
</evidence>
<proteinExistence type="predicted"/>
<feature type="domain" description="HTH gntR-type" evidence="5">
    <location>
        <begin position="10"/>
        <end position="78"/>
    </location>
</feature>
<keyword evidence="3" id="KW-0238">DNA-binding</keyword>
<dbReference type="PROSITE" id="PS50949">
    <property type="entry name" value="HTH_GNTR"/>
    <property type="match status" value="1"/>
</dbReference>
<dbReference type="InterPro" id="IPR036390">
    <property type="entry name" value="WH_DNA-bd_sf"/>
</dbReference>
<dbReference type="CDD" id="cd06267">
    <property type="entry name" value="PBP1_LacI_sugar_binding-like"/>
    <property type="match status" value="1"/>
</dbReference>
<dbReference type="CDD" id="cd07377">
    <property type="entry name" value="WHTH_GntR"/>
    <property type="match status" value="1"/>
</dbReference>
<evidence type="ECO:0000256" key="1">
    <source>
        <dbReference type="ARBA" id="ARBA00022491"/>
    </source>
</evidence>
<keyword evidence="4" id="KW-0804">Transcription</keyword>
<organism evidence="6 7">
    <name type="scientific">Paenibacillus gyeongsangnamensis</name>
    <dbReference type="NCBI Taxonomy" id="3388067"/>
    <lineage>
        <taxon>Bacteria</taxon>
        <taxon>Bacillati</taxon>
        <taxon>Bacillota</taxon>
        <taxon>Bacilli</taxon>
        <taxon>Bacillales</taxon>
        <taxon>Paenibacillaceae</taxon>
        <taxon>Paenibacillus</taxon>
    </lineage>
</organism>
<dbReference type="Pfam" id="PF00392">
    <property type="entry name" value="GntR"/>
    <property type="match status" value="1"/>
</dbReference>
<dbReference type="PANTHER" id="PTHR30146:SF95">
    <property type="entry name" value="RIBOSE OPERON REPRESSOR"/>
    <property type="match status" value="1"/>
</dbReference>
<keyword evidence="7" id="KW-1185">Reference proteome</keyword>
<reference evidence="6 7" key="1">
    <citation type="submission" date="2022-12" db="EMBL/GenBank/DDBJ databases">
        <title>Draft genome sequence of Paenibacillus sp. dW9.</title>
        <authorList>
            <person name="Choi E.-W."/>
            <person name="Kim D.-U."/>
        </authorList>
    </citation>
    <scope>NUCLEOTIDE SEQUENCE [LARGE SCALE GENOMIC DNA]</scope>
    <source>
        <strain evidence="7">dW9</strain>
    </source>
</reference>
<name>A0ABT4Q4V2_9BACL</name>
<dbReference type="EMBL" id="JAQAGZ010000003">
    <property type="protein sequence ID" value="MCZ8511822.1"/>
    <property type="molecule type" value="Genomic_DNA"/>
</dbReference>
<evidence type="ECO:0000313" key="6">
    <source>
        <dbReference type="EMBL" id="MCZ8511822.1"/>
    </source>
</evidence>
<dbReference type="SMART" id="SM00345">
    <property type="entry name" value="HTH_GNTR"/>
    <property type="match status" value="1"/>
</dbReference>
<dbReference type="SUPFAM" id="SSF46785">
    <property type="entry name" value="Winged helix' DNA-binding domain"/>
    <property type="match status" value="1"/>
</dbReference>
<evidence type="ECO:0000259" key="5">
    <source>
        <dbReference type="PROSITE" id="PS50949"/>
    </source>
</evidence>
<dbReference type="Pfam" id="PF13377">
    <property type="entry name" value="Peripla_BP_3"/>
    <property type="match status" value="1"/>
</dbReference>
<dbReference type="PRINTS" id="PR00035">
    <property type="entry name" value="HTHGNTR"/>
</dbReference>
<keyword evidence="1" id="KW-0678">Repressor</keyword>